<keyword evidence="4" id="KW-1185">Reference proteome</keyword>
<dbReference type="GO" id="GO:2000762">
    <property type="term" value="P:regulation of phenylpropanoid metabolic process"/>
    <property type="evidence" value="ECO:0007669"/>
    <property type="project" value="InterPro"/>
</dbReference>
<organism evidence="3 4">
    <name type="scientific">Salix viminalis</name>
    <name type="common">Common osier</name>
    <name type="synonym">Basket willow</name>
    <dbReference type="NCBI Taxonomy" id="40686"/>
    <lineage>
        <taxon>Eukaryota</taxon>
        <taxon>Viridiplantae</taxon>
        <taxon>Streptophyta</taxon>
        <taxon>Embryophyta</taxon>
        <taxon>Tracheophyta</taxon>
        <taxon>Spermatophyta</taxon>
        <taxon>Magnoliopsida</taxon>
        <taxon>eudicotyledons</taxon>
        <taxon>Gunneridae</taxon>
        <taxon>Pentapetalae</taxon>
        <taxon>rosids</taxon>
        <taxon>fabids</taxon>
        <taxon>Malpighiales</taxon>
        <taxon>Salicaceae</taxon>
        <taxon>Saliceae</taxon>
        <taxon>Salix</taxon>
    </lineage>
</organism>
<dbReference type="EMBL" id="JAPFFL010000004">
    <property type="protein sequence ID" value="KAJ6729293.1"/>
    <property type="molecule type" value="Genomic_DNA"/>
</dbReference>
<comment type="caution">
    <text evidence="3">The sequence shown here is derived from an EMBL/GenBank/DDBJ whole genome shotgun (WGS) entry which is preliminary data.</text>
</comment>
<evidence type="ECO:0000256" key="2">
    <source>
        <dbReference type="SAM" id="Phobius"/>
    </source>
</evidence>
<protein>
    <submittedName>
        <fullName evidence="3">MEDIATOR OF RNA polymerase II TRANSCRIPTION SUBUNIT 33A-LIKE</fullName>
    </submittedName>
</protein>
<keyword evidence="2" id="KW-1133">Transmembrane helix</keyword>
<dbReference type="PANTHER" id="PTHR33739">
    <property type="entry name" value="OS07G0681500 PROTEIN"/>
    <property type="match status" value="1"/>
</dbReference>
<evidence type="ECO:0000256" key="1">
    <source>
        <dbReference type="SAM" id="MobiDB-lite"/>
    </source>
</evidence>
<sequence>MAAASCTVWDSVLELTKSAQVKNCDPQLWAIQLSSNLNSAGVDLPSVELAHLLVSHICFDNHVPITWKFLEKALSFNLVPPLLVLALLSTRVVPNRQLHPAAYRLYMELVKRHAFSFSALIASPNHQLIMKSIDDVVNLSQIFGEQLCETGILLVEFVFSIMWQLLDASLDDEGLLELSAEKNSRWLPRREVMEIDGHGNFSEKRNEHQEGLHKVNTTMAIELIGEFLKNKLTSRLIYLARQNMPSHWGSFIERLQLLVVHSAALRNSKHVTPDAFLQLTHDTRKVLSRECKTISQHEFHAVMFSGSLKSSIGQCHGASQSAIWLPIDLFLEDTMDGSQVTTTSAVENLISLVKALQAVNCTTWHDTFLGLWIASLRLVQRERNPSEGPVPRLDTGLSMLLSITTLVVANIIEEEESELIDETQQSPTNQRKEKQGKRRKGLITSLQQLGDYEGLLTPPHPVSSVANQAAAKAIMFISGLTVSNGYSMSTNDMPVNCSGNLRHLIVEACIARNMLDTSAYLWPGYVTLANQVPRSVPSQTPGWSSLMNGSPLTLSMINILVSTPASSLSAIEKIYEIAANGSDDEKISAATILCGASLVRGWNIQEHTILFIIKLLSPAVPADYSGSESHLINYAPLLNVLLVGISSVDCVQILSLHGLVPLLAGALMPICEAFGSAVPEVSWTLSTGEELSCHAVFSNAFTLLLRLWRFDHPPIDHVMGDIPPVGSHLSPEYLLLVRNSLLASFGTPTRRQLRRRRYSKILSLSVEPIFMDSFPKLKLWYRQHLECIASTFAGLVHGTPVHQIVDALLNLMFRRINRGVQSSTSTTSGSSLSSGPGAEDAQARLKIPAWDILEATPFALDAALTACAHGRLSPRELATGLKDLADFLPASLATIVSYFSAEVTRGIWKPASMNGTDWPSPAVNLSSVEQQIKKILAATGVDVPSLSVGGTYLATLPLPLAALVSLTITYKLDKMSERFLTLVGPALNALAASCPWPCLPIIVSLWAQKVKRWSDYLVFSASRTVFHHNSDAVVQLLKSCFTSTLVHGLEQEGGESGGMVAMLRGYALAYFALFCGTFAWGVDSESAASKKRPTVLKAHLEFLASALEGKISLGCDWATAWAYTSGFVCLMVACTPKWVLEVDVDILKRVSKGLRQWNEEELAVALLGLGGVGTMGAAAELVIEMGL</sequence>
<gene>
    <name evidence="3" type="ORF">OIU85_020235</name>
</gene>
<reference evidence="3" key="1">
    <citation type="submission" date="2022-11" db="EMBL/GenBank/DDBJ databases">
        <authorList>
            <person name="Hyden B.L."/>
            <person name="Feng K."/>
            <person name="Yates T."/>
            <person name="Jawdy S."/>
            <person name="Smart L.B."/>
            <person name="Muchero W."/>
        </authorList>
    </citation>
    <scope>NUCLEOTIDE SEQUENCE</scope>
    <source>
        <tissue evidence="3">Shoot tip</tissue>
    </source>
</reference>
<accession>A0A9Q0UG87</accession>
<keyword evidence="2" id="KW-0472">Membrane</keyword>
<dbReference type="Proteomes" id="UP001151529">
    <property type="component" value="Chromosome 2"/>
</dbReference>
<dbReference type="InterPro" id="IPR039638">
    <property type="entry name" value="MED33A/B"/>
</dbReference>
<feature type="transmembrane region" description="Helical" evidence="2">
    <location>
        <begin position="1162"/>
        <end position="1183"/>
    </location>
</feature>
<feature type="transmembrane region" description="Helical" evidence="2">
    <location>
        <begin position="952"/>
        <end position="970"/>
    </location>
</feature>
<dbReference type="OrthoDB" id="625764at2759"/>
<dbReference type="AlphaFoldDB" id="A0A9Q0UG87"/>
<evidence type="ECO:0000313" key="3">
    <source>
        <dbReference type="EMBL" id="KAJ6729293.1"/>
    </source>
</evidence>
<feature type="transmembrane region" description="Helical" evidence="2">
    <location>
        <begin position="1063"/>
        <end position="1082"/>
    </location>
</feature>
<proteinExistence type="predicted"/>
<evidence type="ECO:0000313" key="4">
    <source>
        <dbReference type="Proteomes" id="UP001151529"/>
    </source>
</evidence>
<feature type="region of interest" description="Disordered" evidence="1">
    <location>
        <begin position="419"/>
        <end position="440"/>
    </location>
</feature>
<dbReference type="PANTHER" id="PTHR33739:SF7">
    <property type="entry name" value="MEDIATOR OF RNA POLYMERASE II TRANSCRIPTION SUBUNIT 33B"/>
    <property type="match status" value="1"/>
</dbReference>
<reference evidence="3" key="2">
    <citation type="journal article" date="2023" name="Int. J. Mol. Sci.">
        <title>De Novo Assembly and Annotation of 11 Diverse Shrub Willow (Salix) Genomes Reveals Novel Gene Organization in Sex-Linked Regions.</title>
        <authorList>
            <person name="Hyden B."/>
            <person name="Feng K."/>
            <person name="Yates T.B."/>
            <person name="Jawdy S."/>
            <person name="Cereghino C."/>
            <person name="Smart L.B."/>
            <person name="Muchero W."/>
        </authorList>
    </citation>
    <scope>NUCLEOTIDE SEQUENCE [LARGE SCALE GENOMIC DNA]</scope>
    <source>
        <tissue evidence="3">Shoot tip</tissue>
    </source>
</reference>
<name>A0A9Q0UG87_SALVM</name>
<dbReference type="GO" id="GO:0016592">
    <property type="term" value="C:mediator complex"/>
    <property type="evidence" value="ECO:0007669"/>
    <property type="project" value="InterPro"/>
</dbReference>
<keyword evidence="2" id="KW-0812">Transmembrane</keyword>